<gene>
    <name evidence="1" type="ORF">SCF082_LOCUS31974</name>
</gene>
<keyword evidence="2" id="KW-1185">Reference proteome</keyword>
<name>A0ABP0NCN2_9DINO</name>
<accession>A0ABP0NCN2</accession>
<reference evidence="1 2" key="1">
    <citation type="submission" date="2024-02" db="EMBL/GenBank/DDBJ databases">
        <authorList>
            <person name="Chen Y."/>
            <person name="Shah S."/>
            <person name="Dougan E. K."/>
            <person name="Thang M."/>
            <person name="Chan C."/>
        </authorList>
    </citation>
    <scope>NUCLEOTIDE SEQUENCE [LARGE SCALE GENOMIC DNA]</scope>
</reference>
<sequence length="430" mass="48963">MYRWVQRNNKTLPVEIHKVPIPVRSSARRKTDQGRPWPVIYLSSWFKVAFQEPYGGFFFLAGQRLTELDEVKKTLSRFWSRYRGVEPNFVFPERPDLTIPFYVHGDEGRGYCKRHTFTTRLLYSLIPRERYAAEGASTQGLMAAFVADANELYHHGVEVTFGGICQRFYLQCLGTKGDWPFLRSAWKLWAGFSSKRLCHKCDFEDWHDFTTTGPLRTNPGANSRSVGDPFHRGPLAALRGLAPSGSTEKIKIDLAHTWSIAGCGKDYLASGLVFIAVHCRHFGAGAWELLLDRAFEDFSRWCVSNKKVSSIKEFSKEELKITSLQQYPRGLGKGSDAALVSKWIATVLEGMDENQVPEEYQNIFKVLKWGHASVSQFFKIIYCGKIWLTAHEGEQAECYGALARLSWEAGLALWYIRPKCHMLAHVVLSG</sequence>
<protein>
    <submittedName>
        <fullName evidence="1">Uncharacterized protein</fullName>
    </submittedName>
</protein>
<dbReference type="Proteomes" id="UP001642464">
    <property type="component" value="Unassembled WGS sequence"/>
</dbReference>
<organism evidence="1 2">
    <name type="scientific">Durusdinium trenchii</name>
    <dbReference type="NCBI Taxonomy" id="1381693"/>
    <lineage>
        <taxon>Eukaryota</taxon>
        <taxon>Sar</taxon>
        <taxon>Alveolata</taxon>
        <taxon>Dinophyceae</taxon>
        <taxon>Suessiales</taxon>
        <taxon>Symbiodiniaceae</taxon>
        <taxon>Durusdinium</taxon>
    </lineage>
</organism>
<evidence type="ECO:0000313" key="1">
    <source>
        <dbReference type="EMBL" id="CAK9060847.1"/>
    </source>
</evidence>
<proteinExistence type="predicted"/>
<comment type="caution">
    <text evidence="1">The sequence shown here is derived from an EMBL/GenBank/DDBJ whole genome shotgun (WGS) entry which is preliminary data.</text>
</comment>
<evidence type="ECO:0000313" key="2">
    <source>
        <dbReference type="Proteomes" id="UP001642464"/>
    </source>
</evidence>
<dbReference type="EMBL" id="CAXAMM010027446">
    <property type="protein sequence ID" value="CAK9060847.1"/>
    <property type="molecule type" value="Genomic_DNA"/>
</dbReference>